<dbReference type="RefSeq" id="XP_029307049.1">
    <property type="nucleotide sequence ID" value="XM_029451189.1"/>
</dbReference>
<dbReference type="KEGG" id="cgob:115021060"/>
<organism evidence="1 2">
    <name type="scientific">Cottoperca gobio</name>
    <name type="common">Frogmouth</name>
    <name type="synonym">Aphritis gobio</name>
    <dbReference type="NCBI Taxonomy" id="56716"/>
    <lineage>
        <taxon>Eukaryota</taxon>
        <taxon>Metazoa</taxon>
        <taxon>Chordata</taxon>
        <taxon>Craniata</taxon>
        <taxon>Vertebrata</taxon>
        <taxon>Euteleostomi</taxon>
        <taxon>Actinopterygii</taxon>
        <taxon>Neopterygii</taxon>
        <taxon>Teleostei</taxon>
        <taxon>Neoteleostei</taxon>
        <taxon>Acanthomorphata</taxon>
        <taxon>Eupercaria</taxon>
        <taxon>Perciformes</taxon>
        <taxon>Notothenioidei</taxon>
        <taxon>Bovichtidae</taxon>
        <taxon>Cottoperca</taxon>
    </lineage>
</organism>
<dbReference type="Proteomes" id="UP000504630">
    <property type="component" value="Chromosome 16"/>
</dbReference>
<proteinExistence type="predicted"/>
<gene>
    <name evidence="2" type="primary">LOC115021060</name>
</gene>
<dbReference type="PANTHER" id="PTHR46484">
    <property type="entry name" value="SI:CH211-171H4.5-RELATED"/>
    <property type="match status" value="1"/>
</dbReference>
<keyword evidence="1" id="KW-1185">Reference proteome</keyword>
<dbReference type="InterPro" id="IPR036179">
    <property type="entry name" value="Ig-like_dom_sf"/>
</dbReference>
<dbReference type="GeneID" id="115021060"/>
<sequence>MGYIFFQGSWAWHVKMPSNIKGLVGSCLVIPCTFDYYRDPPRRPNRMVWYRYVKHGYPIVYDDWYPNDVIGIYKRKTCVFTSIGNTTHFSNCLYKSLLQMFPLFTGNMLSRGWSFTTPGIITAMRGSCIIIPCTFTYSISQPADLRVVWYLYQSNGYPPVFDDRENIISKFNSITRVIGSVGERNCSLKIEKLDMSHNQDRLYPWIDKNPITSYHTLGQTFYEKTSFRIFIDHAQEPQLSIIGIPRVGEESTVSCNVQHACISAPPILTLNGIPGKDIIKDNLVSDGIWERTAERTWAVKEEGQSVTCTVSHRGGQKATSELKLNVECPYEEIKMTEWPSEATESVTKNVICVVSYKCKKNKPSIVWNYEDMQSLFKTKEISSNTYEAVSNLTFTARFIPGETSDSETLQIKRS</sequence>
<protein>
    <submittedName>
        <fullName evidence="2">B-cell receptor CD22-like</fullName>
    </submittedName>
</protein>
<dbReference type="InterPro" id="IPR013783">
    <property type="entry name" value="Ig-like_fold"/>
</dbReference>
<name>A0A6J2R9T4_COTGO</name>
<dbReference type="FunCoup" id="A0A6J2R9T4">
    <property type="interactions" value="171"/>
</dbReference>
<accession>A0A6J2R9T4</accession>
<dbReference type="SUPFAM" id="SSF48726">
    <property type="entry name" value="Immunoglobulin"/>
    <property type="match status" value="2"/>
</dbReference>
<dbReference type="PANTHER" id="PTHR46484:SF1">
    <property type="entry name" value="SCHWANN CELL MYELIN PROTEIN-RELATED"/>
    <property type="match status" value="1"/>
</dbReference>
<dbReference type="Gene3D" id="2.60.40.10">
    <property type="entry name" value="Immunoglobulins"/>
    <property type="match status" value="3"/>
</dbReference>
<evidence type="ECO:0000313" key="1">
    <source>
        <dbReference type="Proteomes" id="UP000504630"/>
    </source>
</evidence>
<dbReference type="AlphaFoldDB" id="A0A6J2R9T4"/>
<dbReference type="InParanoid" id="A0A6J2R9T4"/>
<dbReference type="OrthoDB" id="8940694at2759"/>
<reference evidence="2" key="1">
    <citation type="submission" date="2025-08" db="UniProtKB">
        <authorList>
            <consortium name="RefSeq"/>
        </authorList>
    </citation>
    <scope>IDENTIFICATION</scope>
</reference>
<evidence type="ECO:0000313" key="2">
    <source>
        <dbReference type="RefSeq" id="XP_029307049.1"/>
    </source>
</evidence>